<dbReference type="EMBL" id="JANBUH010000060">
    <property type="protein sequence ID" value="KAJ2755494.1"/>
    <property type="molecule type" value="Genomic_DNA"/>
</dbReference>
<dbReference type="PROSITE" id="PS51294">
    <property type="entry name" value="HTH_MYB"/>
    <property type="match status" value="1"/>
</dbReference>
<dbReference type="InterPro" id="IPR017930">
    <property type="entry name" value="Myb_dom"/>
</dbReference>
<dbReference type="PANTHER" id="PTHR10410">
    <property type="entry name" value="EUKARYOTIC TRANSLATION INITIATION FACTOR 3 -RELATED"/>
    <property type="match status" value="1"/>
</dbReference>
<dbReference type="GO" id="GO:0008237">
    <property type="term" value="F:metallopeptidase activity"/>
    <property type="evidence" value="ECO:0007669"/>
    <property type="project" value="InterPro"/>
</dbReference>
<feature type="compositionally biased region" description="Gly residues" evidence="1">
    <location>
        <begin position="86"/>
        <end position="96"/>
    </location>
</feature>
<dbReference type="Pfam" id="PF01398">
    <property type="entry name" value="JAB"/>
    <property type="match status" value="1"/>
</dbReference>
<evidence type="ECO:0000313" key="4">
    <source>
        <dbReference type="EMBL" id="KAJ2755494.1"/>
    </source>
</evidence>
<evidence type="ECO:0000259" key="3">
    <source>
        <dbReference type="PROSITE" id="PS51294"/>
    </source>
</evidence>
<evidence type="ECO:0008006" key="6">
    <source>
        <dbReference type="Google" id="ProtNLM"/>
    </source>
</evidence>
<dbReference type="CDD" id="cd08067">
    <property type="entry name" value="MPN_2A_DUB"/>
    <property type="match status" value="1"/>
</dbReference>
<dbReference type="Gene3D" id="1.10.10.60">
    <property type="entry name" value="Homeodomain-like"/>
    <property type="match status" value="1"/>
</dbReference>
<feature type="region of interest" description="Disordered" evidence="1">
    <location>
        <begin position="1"/>
        <end position="71"/>
    </location>
</feature>
<sequence length="788" mass="84351">MPKKARASRNSAATVTLYADNDTAGDSDGSVAATGEGHGEKRKRQMPNDGLEESDSVDEDEARPISAQEEADLSSALIAKLLAEDSGGGAGGGGSMGYYADYGNGAGVCGEGLDEYASGSEPDEEWDPNAKGRRAAKGAKARKQSGGRNARSERVLAGSDSDRSEGDERQPRGGQKKKKPKVAVKKTRAPPEPVVPGQFRSGAYTDEEERMFNEGLELFGRSWGEISGHVVTRDAKSIRSHAQKYFIKLFRDGVALPAKVKESGDGYTLSGRPLDPNSAAARPYLQHVMELDPLVPKPPKVVGAATSLPLPLADTNVNGSADDLPRPEAQAHVEATVDGRPLANDSGSPHSIDAEAMDNSSSDSSSLATQAVPQSEPAADTGHREDKGPSTPPAVSACVQAKSPVRTEYAMSRPQRSHARPVALRYEDPHQMVRCTPFQGQPLSGVSGSQPFRLVVHTNAQLQMDFHAHLMLSEVIGLLGGRWDATNKVLTVTRAFPCAALESEDAHTNVEMDPGSELVVRHQIMDAGLRVVGWYHSHPTFRPDPSIIDIENQTAYQTLFRDNDGSEEPFVGAIVGPYDPELPGPVSVFNWFYVGKSVVDRGHPKRLVVEPMSDTVLPVEEQEMLLHLLDTTCGHQHCAALEEAWRPSSTELRSLKMAVSLARRMPWLLAPAEGSDESTPAQSLAVSPGVPSCDASDCTAASDPTPATMPMALSLPSAERDAEFESIDKQIPAADLLAGKRAVQDPLLTALSSRFSAGVFKAGPDGRLADAQALERVYAAYFMQWSTD</sequence>
<dbReference type="CDD" id="cd00167">
    <property type="entry name" value="SANT"/>
    <property type="match status" value="1"/>
</dbReference>
<feature type="compositionally biased region" description="Acidic residues" evidence="1">
    <location>
        <begin position="50"/>
        <end position="61"/>
    </location>
</feature>
<dbReference type="Proteomes" id="UP001140011">
    <property type="component" value="Unassembled WGS sequence"/>
</dbReference>
<organism evidence="4 5">
    <name type="scientific">Coemansia pectinata</name>
    <dbReference type="NCBI Taxonomy" id="1052879"/>
    <lineage>
        <taxon>Eukaryota</taxon>
        <taxon>Fungi</taxon>
        <taxon>Fungi incertae sedis</taxon>
        <taxon>Zoopagomycota</taxon>
        <taxon>Kickxellomycotina</taxon>
        <taxon>Kickxellomycetes</taxon>
        <taxon>Kickxellales</taxon>
        <taxon>Kickxellaceae</taxon>
        <taxon>Coemansia</taxon>
    </lineage>
</organism>
<keyword evidence="5" id="KW-1185">Reference proteome</keyword>
<dbReference type="PROSITE" id="PS50249">
    <property type="entry name" value="MPN"/>
    <property type="match status" value="1"/>
</dbReference>
<feature type="domain" description="MPN" evidence="2">
    <location>
        <begin position="454"/>
        <end position="597"/>
    </location>
</feature>
<accession>A0A9W8GXU1</accession>
<dbReference type="InterPro" id="IPR037518">
    <property type="entry name" value="MPN"/>
</dbReference>
<protein>
    <recommendedName>
        <fullName evidence="6">Myb-like, SWIRM and MPN domain-containing protein 1</fullName>
    </recommendedName>
</protein>
<proteinExistence type="predicted"/>
<feature type="region of interest" description="Disordered" evidence="1">
    <location>
        <begin position="84"/>
        <end position="200"/>
    </location>
</feature>
<feature type="domain" description="HTH myb-type" evidence="3">
    <location>
        <begin position="200"/>
        <end position="250"/>
    </location>
</feature>
<dbReference type="Pfam" id="PF00249">
    <property type="entry name" value="Myb_DNA-binding"/>
    <property type="match status" value="1"/>
</dbReference>
<evidence type="ECO:0000256" key="1">
    <source>
        <dbReference type="SAM" id="MobiDB-lite"/>
    </source>
</evidence>
<dbReference type="InterPro" id="IPR000555">
    <property type="entry name" value="JAMM/MPN+_dom"/>
</dbReference>
<evidence type="ECO:0000259" key="2">
    <source>
        <dbReference type="PROSITE" id="PS50249"/>
    </source>
</evidence>
<feature type="compositionally biased region" description="Basic residues" evidence="1">
    <location>
        <begin position="131"/>
        <end position="145"/>
    </location>
</feature>
<reference evidence="4" key="1">
    <citation type="submission" date="2022-07" db="EMBL/GenBank/DDBJ databases">
        <title>Phylogenomic reconstructions and comparative analyses of Kickxellomycotina fungi.</title>
        <authorList>
            <person name="Reynolds N.K."/>
            <person name="Stajich J.E."/>
            <person name="Barry K."/>
            <person name="Grigoriev I.V."/>
            <person name="Crous P."/>
            <person name="Smith M.E."/>
        </authorList>
    </citation>
    <scope>NUCLEOTIDE SEQUENCE</scope>
    <source>
        <strain evidence="4">BCRC 34297</strain>
    </source>
</reference>
<dbReference type="SUPFAM" id="SSF102712">
    <property type="entry name" value="JAB1/MPN domain"/>
    <property type="match status" value="1"/>
</dbReference>
<dbReference type="SUPFAM" id="SSF46689">
    <property type="entry name" value="Homeodomain-like"/>
    <property type="match status" value="1"/>
</dbReference>
<dbReference type="Gene3D" id="3.40.140.10">
    <property type="entry name" value="Cytidine Deaminase, domain 2"/>
    <property type="match status" value="1"/>
</dbReference>
<feature type="compositionally biased region" description="Basic and acidic residues" evidence="1">
    <location>
        <begin position="150"/>
        <end position="171"/>
    </location>
</feature>
<comment type="caution">
    <text evidence="4">The sequence shown here is derived from an EMBL/GenBank/DDBJ whole genome shotgun (WGS) entry which is preliminary data.</text>
</comment>
<feature type="region of interest" description="Disordered" evidence="1">
    <location>
        <begin position="334"/>
        <end position="398"/>
    </location>
</feature>
<dbReference type="InterPro" id="IPR050242">
    <property type="entry name" value="JAMM_MPN+_peptidase_M67A"/>
</dbReference>
<dbReference type="OrthoDB" id="118550at2759"/>
<dbReference type="AlphaFoldDB" id="A0A9W8GXU1"/>
<dbReference type="SMART" id="SM00717">
    <property type="entry name" value="SANT"/>
    <property type="match status" value="1"/>
</dbReference>
<dbReference type="InterPro" id="IPR001005">
    <property type="entry name" value="SANT/Myb"/>
</dbReference>
<name>A0A9W8GXU1_9FUNG</name>
<evidence type="ECO:0000313" key="5">
    <source>
        <dbReference type="Proteomes" id="UP001140011"/>
    </source>
</evidence>
<gene>
    <name evidence="4" type="ORF">GGI19_001600</name>
</gene>
<dbReference type="InterPro" id="IPR009057">
    <property type="entry name" value="Homeodomain-like_sf"/>
</dbReference>
<feature type="compositionally biased region" description="Basic residues" evidence="1">
    <location>
        <begin position="174"/>
        <end position="188"/>
    </location>
</feature>